<dbReference type="RefSeq" id="WP_092481530.1">
    <property type="nucleotide sequence ID" value="NZ_FOYM01000001.1"/>
</dbReference>
<dbReference type="PROSITE" id="PS00920">
    <property type="entry name" value="NITRIL_CHT_1"/>
    <property type="match status" value="1"/>
</dbReference>
<organism evidence="12 13">
    <name type="scientific">Desulfoscipio geothermicus DSM 3669</name>
    <dbReference type="NCBI Taxonomy" id="1121426"/>
    <lineage>
        <taxon>Bacteria</taxon>
        <taxon>Bacillati</taxon>
        <taxon>Bacillota</taxon>
        <taxon>Clostridia</taxon>
        <taxon>Eubacteriales</taxon>
        <taxon>Desulfallaceae</taxon>
        <taxon>Desulfoscipio</taxon>
    </lineage>
</organism>
<dbReference type="InterPro" id="IPR022310">
    <property type="entry name" value="NAD/GMP_synthase"/>
</dbReference>
<dbReference type="FunFam" id="3.40.50.620:FF:000106">
    <property type="entry name" value="Glutamine-dependent NAD(+) synthetase"/>
    <property type="match status" value="1"/>
</dbReference>
<proteinExistence type="inferred from homology"/>
<evidence type="ECO:0000256" key="8">
    <source>
        <dbReference type="PIRNR" id="PIRNR006630"/>
    </source>
</evidence>
<keyword evidence="5 7" id="KW-0067">ATP-binding</keyword>
<feature type="binding site" evidence="7">
    <location>
        <position position="181"/>
    </location>
    <ligand>
        <name>L-glutamine</name>
        <dbReference type="ChEBI" id="CHEBI:58359"/>
    </ligand>
</feature>
<comment type="catalytic activity">
    <reaction evidence="7 8">
        <text>deamido-NAD(+) + L-glutamine + ATP + H2O = L-glutamate + AMP + diphosphate + NAD(+) + H(+)</text>
        <dbReference type="Rhea" id="RHEA:24384"/>
        <dbReference type="ChEBI" id="CHEBI:15377"/>
        <dbReference type="ChEBI" id="CHEBI:15378"/>
        <dbReference type="ChEBI" id="CHEBI:29985"/>
        <dbReference type="ChEBI" id="CHEBI:30616"/>
        <dbReference type="ChEBI" id="CHEBI:33019"/>
        <dbReference type="ChEBI" id="CHEBI:57540"/>
        <dbReference type="ChEBI" id="CHEBI:58359"/>
        <dbReference type="ChEBI" id="CHEBI:58437"/>
        <dbReference type="ChEBI" id="CHEBI:456215"/>
        <dbReference type="EC" id="6.3.5.1"/>
    </reaction>
</comment>
<dbReference type="PANTHER" id="PTHR23090:SF9">
    <property type="entry name" value="GLUTAMINE-DEPENDENT NAD(+) SYNTHETASE"/>
    <property type="match status" value="1"/>
</dbReference>
<keyword evidence="13" id="KW-1185">Reference proteome</keyword>
<feature type="binding site" evidence="7">
    <location>
        <position position="512"/>
    </location>
    <ligand>
        <name>deamido-NAD(+)</name>
        <dbReference type="ChEBI" id="CHEBI:58437"/>
        <note>ligand shared between two neighboring subunits</note>
    </ligand>
</feature>
<dbReference type="GO" id="GO:0004359">
    <property type="term" value="F:glutaminase activity"/>
    <property type="evidence" value="ECO:0007669"/>
    <property type="project" value="InterPro"/>
</dbReference>
<accession>A0A1I6CPM3</accession>
<feature type="binding site" evidence="7">
    <location>
        <position position="373"/>
    </location>
    <ligand>
        <name>deamido-NAD(+)</name>
        <dbReference type="ChEBI" id="CHEBI:58437"/>
        <note>ligand shared between two neighboring subunits</note>
    </ligand>
</feature>
<dbReference type="UniPathway" id="UPA00253">
    <property type="reaction ID" value="UER00334"/>
</dbReference>
<dbReference type="NCBIfam" id="NF010588">
    <property type="entry name" value="PRK13981.1"/>
    <property type="match status" value="1"/>
</dbReference>
<feature type="active site" description="Proton acceptor; for glutaminase activity" evidence="7">
    <location>
        <position position="41"/>
    </location>
</feature>
<sequence length="542" mass="60137">MYIALAQINPVVGDLHYNTEKILTYTEKAKSAGAELVVFPELTLTGYPPRDLLFCNKFLDAVEAGVEKLLPASRDIGILIGAPCRDAGKLYNAALLLHGGKVTGKQYKSLIPFYDVFDEQRYFTPARERNCIDFKGIKLGVTVCEDIWNDKDYWNQRRYDLDPVEEQVQKGAQLIVNLSASPYSYGKHRLRCDMLGKAAAKHGVGIIYVNQVGGNDHLLFDGSSCAVTRNGTVCLQLENFAEDFAFIDTRTLQEKTSDSCSVEDISWIYKALVIGTRDYLHKNGFHRAAVGLSGGIDSSITAAVAADALGPDNVIGVSMPSRYSSQGSKNDARDLARNLGIEYRVVPIENMFNAYVQVLNPDGTPLVDLAEENVQARIRGNILMYISNREGPMVLATGNKSEMAMGYSTLYGDMSGGLAVLADVPKVIVYELAEYINREREIIPRSVITKPPSAELRPGQKDEDSLPPYEILDAILKAYIEEIKSIDEIVSLGYDRDLVVDIARRVDRAEYKRQQAPPGLRVTSRAFGPGRRMPIAHRWHLE</sequence>
<dbReference type="Pfam" id="PF02540">
    <property type="entry name" value="NAD_synthase"/>
    <property type="match status" value="1"/>
</dbReference>
<dbReference type="InterPro" id="IPR000132">
    <property type="entry name" value="Nitrilase/CN_hydratase_CS"/>
</dbReference>
<keyword evidence="6 7" id="KW-0520">NAD</keyword>
<feature type="binding site" evidence="7">
    <location>
        <position position="114"/>
    </location>
    <ligand>
        <name>L-glutamine</name>
        <dbReference type="ChEBI" id="CHEBI:58359"/>
    </ligand>
</feature>
<evidence type="ECO:0000313" key="13">
    <source>
        <dbReference type="Proteomes" id="UP000199584"/>
    </source>
</evidence>
<dbReference type="Pfam" id="PF00795">
    <property type="entry name" value="CN_hydrolase"/>
    <property type="match status" value="1"/>
</dbReference>
<dbReference type="InterPro" id="IPR003010">
    <property type="entry name" value="C-N_Hydrolase"/>
</dbReference>
<gene>
    <name evidence="7" type="primary">nadE</name>
    <name evidence="12" type="ORF">SAMN05660706_101133</name>
</gene>
<dbReference type="GO" id="GO:0000257">
    <property type="term" value="F:nitrilase activity"/>
    <property type="evidence" value="ECO:0007669"/>
    <property type="project" value="UniProtKB-ARBA"/>
</dbReference>
<evidence type="ECO:0000259" key="11">
    <source>
        <dbReference type="PROSITE" id="PS50263"/>
    </source>
</evidence>
<evidence type="ECO:0000256" key="6">
    <source>
        <dbReference type="ARBA" id="ARBA00023027"/>
    </source>
</evidence>
<dbReference type="InterPro" id="IPR014729">
    <property type="entry name" value="Rossmann-like_a/b/a_fold"/>
</dbReference>
<comment type="pathway">
    <text evidence="1 7 8">Cofactor biosynthesis; NAD(+) biosynthesis; NAD(+) from deamido-NAD(+) (L-Gln route): step 1/1.</text>
</comment>
<dbReference type="NCBIfam" id="TIGR00552">
    <property type="entry name" value="nadE"/>
    <property type="match status" value="1"/>
</dbReference>
<evidence type="ECO:0000256" key="2">
    <source>
        <dbReference type="ARBA" id="ARBA00007145"/>
    </source>
</evidence>
<dbReference type="GO" id="GO:0008795">
    <property type="term" value="F:NAD+ synthase activity"/>
    <property type="evidence" value="ECO:0007669"/>
    <property type="project" value="UniProtKB-UniRule"/>
</dbReference>
<dbReference type="CDD" id="cd07570">
    <property type="entry name" value="GAT_Gln-NAD-synth"/>
    <property type="match status" value="1"/>
</dbReference>
<dbReference type="GO" id="GO:0005524">
    <property type="term" value="F:ATP binding"/>
    <property type="evidence" value="ECO:0007669"/>
    <property type="project" value="UniProtKB-UniRule"/>
</dbReference>
<dbReference type="PANTHER" id="PTHR23090">
    <property type="entry name" value="NH 3 /GLUTAMINE-DEPENDENT NAD + SYNTHETASE"/>
    <property type="match status" value="1"/>
</dbReference>
<dbReference type="PROSITE" id="PS50263">
    <property type="entry name" value="CN_HYDROLASE"/>
    <property type="match status" value="1"/>
</dbReference>
<dbReference type="OrthoDB" id="9803818at2"/>
<dbReference type="CDD" id="cd00553">
    <property type="entry name" value="NAD_synthase"/>
    <property type="match status" value="1"/>
</dbReference>
<comment type="function">
    <text evidence="7">Catalyzes the ATP-dependent amidation of deamido-NAD to form NAD. Uses L-glutamine as a nitrogen source.</text>
</comment>
<dbReference type="SUPFAM" id="SSF56317">
    <property type="entry name" value="Carbon-nitrogen hydrolase"/>
    <property type="match status" value="1"/>
</dbReference>
<evidence type="ECO:0000313" key="12">
    <source>
        <dbReference type="EMBL" id="SFQ95126.1"/>
    </source>
</evidence>
<feature type="active site" description="Nucleophile; for glutaminase activity" evidence="7">
    <location>
        <position position="144"/>
    </location>
</feature>
<dbReference type="InterPro" id="IPR036526">
    <property type="entry name" value="C-N_Hydrolase_sf"/>
</dbReference>
<dbReference type="EMBL" id="FOYM01000001">
    <property type="protein sequence ID" value="SFQ95126.1"/>
    <property type="molecule type" value="Genomic_DNA"/>
</dbReference>
<feature type="binding site" evidence="7">
    <location>
        <position position="402"/>
    </location>
    <ligand>
        <name>deamido-NAD(+)</name>
        <dbReference type="ChEBI" id="CHEBI:58437"/>
        <note>ligand shared between two neighboring subunits</note>
    </ligand>
</feature>
<dbReference type="GO" id="GO:0005737">
    <property type="term" value="C:cytoplasm"/>
    <property type="evidence" value="ECO:0007669"/>
    <property type="project" value="InterPro"/>
</dbReference>
<dbReference type="GO" id="GO:0003952">
    <property type="term" value="F:NAD+ synthase (glutamine-hydrolyzing) activity"/>
    <property type="evidence" value="ECO:0007669"/>
    <property type="project" value="UniProtKB-UniRule"/>
</dbReference>
<comment type="similarity">
    <text evidence="10">Belongs to the NAD synthetase family.</text>
</comment>
<feature type="active site" description="Proton acceptor" evidence="9">
    <location>
        <position position="41"/>
    </location>
</feature>
<dbReference type="SUPFAM" id="SSF52402">
    <property type="entry name" value="Adenine nucleotide alpha hydrolases-like"/>
    <property type="match status" value="1"/>
</dbReference>
<feature type="binding site" evidence="7">
    <location>
        <position position="187"/>
    </location>
    <ligand>
        <name>L-glutamine</name>
        <dbReference type="ChEBI" id="CHEBI:58359"/>
    </ligand>
</feature>
<keyword evidence="4 7" id="KW-0547">Nucleotide-binding</keyword>
<evidence type="ECO:0000256" key="9">
    <source>
        <dbReference type="PROSITE-ProRule" id="PRU10139"/>
    </source>
</evidence>
<dbReference type="PIRSF" id="PIRSF006630">
    <property type="entry name" value="NADS_GAT"/>
    <property type="match status" value="1"/>
</dbReference>
<evidence type="ECO:0000256" key="1">
    <source>
        <dbReference type="ARBA" id="ARBA00005188"/>
    </source>
</evidence>
<name>A0A1I6CPM3_9FIRM</name>
<comment type="caution">
    <text evidence="7">Lacks conserved residue(s) required for the propagation of feature annotation.</text>
</comment>
<dbReference type="InterPro" id="IPR014445">
    <property type="entry name" value="Gln-dep_NAD_synthase"/>
</dbReference>
<dbReference type="AlphaFoldDB" id="A0A1I6CPM3"/>
<feature type="binding site" evidence="7">
    <location>
        <position position="397"/>
    </location>
    <ligand>
        <name>ATP</name>
        <dbReference type="ChEBI" id="CHEBI:30616"/>
    </ligand>
</feature>
<protein>
    <recommendedName>
        <fullName evidence="7 8">Glutamine-dependent NAD(+) synthetase</fullName>
        <ecNumber evidence="7 8">6.3.5.1</ecNumber>
    </recommendedName>
    <alternativeName>
        <fullName evidence="7 8">NAD(+) synthase [glutamine-hydrolyzing]</fullName>
    </alternativeName>
</protein>
<evidence type="ECO:0000256" key="7">
    <source>
        <dbReference type="HAMAP-Rule" id="MF_02090"/>
    </source>
</evidence>
<feature type="binding site" evidence="7">
    <location>
        <begin position="291"/>
        <end position="298"/>
    </location>
    <ligand>
        <name>ATP</name>
        <dbReference type="ChEBI" id="CHEBI:30616"/>
    </ligand>
</feature>
<dbReference type="Gene3D" id="3.40.50.620">
    <property type="entry name" value="HUPs"/>
    <property type="match status" value="1"/>
</dbReference>
<feature type="domain" description="CN hydrolase" evidence="11">
    <location>
        <begin position="1"/>
        <end position="251"/>
    </location>
</feature>
<keyword evidence="3 7" id="KW-0436">Ligase</keyword>
<feature type="active site" description="For glutaminase activity" evidence="7">
    <location>
        <position position="108"/>
    </location>
</feature>
<reference evidence="13" key="1">
    <citation type="submission" date="2016-10" db="EMBL/GenBank/DDBJ databases">
        <authorList>
            <person name="Varghese N."/>
            <person name="Submissions S."/>
        </authorList>
    </citation>
    <scope>NUCLEOTIDE SEQUENCE [LARGE SCALE GENOMIC DNA]</scope>
    <source>
        <strain evidence="13">DSM 3669</strain>
    </source>
</reference>
<dbReference type="GO" id="GO:0009435">
    <property type="term" value="P:NAD+ biosynthetic process"/>
    <property type="evidence" value="ECO:0007669"/>
    <property type="project" value="UniProtKB-UniRule"/>
</dbReference>
<comment type="similarity">
    <text evidence="2 7 8">In the C-terminal section; belongs to the NAD synthetase family.</text>
</comment>
<dbReference type="Gene3D" id="3.60.110.10">
    <property type="entry name" value="Carbon-nitrogen hydrolase"/>
    <property type="match status" value="1"/>
</dbReference>
<dbReference type="EC" id="6.3.5.1" evidence="7 8"/>
<evidence type="ECO:0000256" key="5">
    <source>
        <dbReference type="ARBA" id="ARBA00022840"/>
    </source>
</evidence>
<dbReference type="STRING" id="39060.SAMN05660706_101133"/>
<dbReference type="HAMAP" id="MF_02090">
    <property type="entry name" value="NadE_glutamine_dep"/>
    <property type="match status" value="1"/>
</dbReference>
<evidence type="ECO:0000256" key="4">
    <source>
        <dbReference type="ARBA" id="ARBA00022741"/>
    </source>
</evidence>
<dbReference type="InterPro" id="IPR003694">
    <property type="entry name" value="NAD_synthase"/>
</dbReference>
<dbReference type="Proteomes" id="UP000199584">
    <property type="component" value="Unassembled WGS sequence"/>
</dbReference>
<evidence type="ECO:0000256" key="10">
    <source>
        <dbReference type="RuleBase" id="RU003811"/>
    </source>
</evidence>
<evidence type="ECO:0000256" key="3">
    <source>
        <dbReference type="ARBA" id="ARBA00022598"/>
    </source>
</evidence>